<evidence type="ECO:0000313" key="2">
    <source>
        <dbReference type="Proteomes" id="UP000018159"/>
    </source>
</evidence>
<reference evidence="1 2" key="1">
    <citation type="journal article" date="2013" name="PLoS ONE">
        <title>Enrichment and Genome Sequence of the Group I.1a Ammonia-Oxidizing Archaeon ?Ca. Nitrosotenuis uzonensis? Representing a Clade Globally.</title>
        <authorList>
            <person name="Lebedeva E.V."/>
            <person name="Hatzenpichler R."/>
            <person name="Pelletier E."/>
            <person name="Schuster N."/>
            <person name="Hauzmayer S."/>
            <person name="Bulaev A."/>
            <person name="Grigor'eva N.V."/>
            <person name="Galushko A."/>
            <person name="Schmid M."/>
            <person name="Palatinszky M."/>
            <person name="Le Paslier D."/>
            <person name="Daims H."/>
            <person name="Wagner M."/>
        </authorList>
    </citation>
    <scope>NUCLEOTIDE SEQUENCE [LARGE SCALE GENOMIC DNA]</scope>
    <source>
        <strain evidence="1 2">N4</strain>
    </source>
</reference>
<organism evidence="1 2">
    <name type="scientific">Candidatus Nitrosotenuis uzonensis</name>
    <dbReference type="NCBI Taxonomy" id="1407055"/>
    <lineage>
        <taxon>Archaea</taxon>
        <taxon>Nitrososphaerota</taxon>
        <taxon>Candidatus Nitrosotenuis</taxon>
    </lineage>
</organism>
<gene>
    <name evidence="1" type="ORF">NITUZ_40169</name>
</gene>
<dbReference type="AlphaFoldDB" id="V6AU79"/>
<evidence type="ECO:0000313" key="1">
    <source>
        <dbReference type="EMBL" id="CDI06003.1"/>
    </source>
</evidence>
<proteinExistence type="predicted"/>
<protein>
    <submittedName>
        <fullName evidence="1">Uncharacterized protein</fullName>
    </submittedName>
</protein>
<dbReference type="STRING" id="1407055.NITUZ_40169"/>
<comment type="caution">
    <text evidence="1">The sequence shown here is derived from an EMBL/GenBank/DDBJ whole genome shotgun (WGS) entry which is preliminary data.</text>
</comment>
<dbReference type="RefSeq" id="WP_048196414.1">
    <property type="nucleotide sequence ID" value="NZ_CBTY010000009.1"/>
</dbReference>
<sequence>MNAKQIGALTALVATVLMLVNISPAFADAKTSGDKYTVSMLEKKQAKGASKMIKTLEEYKNTLKQHKFDNKNTEKRIADKTNSIENKIGGIISMLKNKVPVQDTSFSAPSVEIMAINKLRSSISDDVGIARVVYKATAGDVAVLDAKVVIDSGVERLENQIRNLSASKSTVHTVYMKVANPSSVSILVTQ</sequence>
<accession>V6AU79</accession>
<dbReference type="Proteomes" id="UP000018159">
    <property type="component" value="Unassembled WGS sequence"/>
</dbReference>
<keyword evidence="2" id="KW-1185">Reference proteome</keyword>
<dbReference type="EMBL" id="CBTY010000009">
    <property type="protein sequence ID" value="CDI06003.1"/>
    <property type="molecule type" value="Genomic_DNA"/>
</dbReference>
<name>V6AU79_9ARCH</name>